<reference evidence="15" key="1">
    <citation type="submission" date="2015-04" db="UniProtKB">
        <authorList>
            <consortium name="EnsemblPlants"/>
        </authorList>
    </citation>
    <scope>IDENTIFICATION</scope>
</reference>
<evidence type="ECO:0000256" key="7">
    <source>
        <dbReference type="ARBA" id="ARBA00023034"/>
    </source>
</evidence>
<comment type="subcellular location">
    <subcellularLocation>
        <location evidence="11 12">Cytoplasm</location>
    </subcellularLocation>
    <subcellularLocation>
        <location evidence="11 12">Cytoplasmic vesicle</location>
        <location evidence="11 12">COPI-coated vesicle membrane</location>
        <topology evidence="11 12">Peripheral membrane protein</topology>
        <orientation evidence="11 12">Cytoplasmic side</orientation>
    </subcellularLocation>
    <subcellularLocation>
        <location evidence="11 12">Golgi apparatus membrane</location>
        <topology evidence="11 12">Peripheral membrane protein</topology>
        <orientation evidence="11 12">Cytoplasmic side</orientation>
    </subcellularLocation>
</comment>
<evidence type="ECO:0000313" key="15">
    <source>
        <dbReference type="EnsemblPlants" id="OMERI07G14300.6"/>
    </source>
</evidence>
<evidence type="ECO:0000256" key="13">
    <source>
        <dbReference type="SAM" id="MobiDB-lite"/>
    </source>
</evidence>
<feature type="domain" description="MHD" evidence="14">
    <location>
        <begin position="222"/>
        <end position="461"/>
    </location>
</feature>
<keyword evidence="6 11" id="KW-0653">Protein transport</keyword>
<dbReference type="GO" id="GO:0051645">
    <property type="term" value="P:Golgi localization"/>
    <property type="evidence" value="ECO:0007669"/>
    <property type="project" value="TreeGrafter"/>
</dbReference>
<dbReference type="GO" id="GO:0000139">
    <property type="term" value="C:Golgi membrane"/>
    <property type="evidence" value="ECO:0007669"/>
    <property type="project" value="UniProtKB-SubCell"/>
</dbReference>
<evidence type="ECO:0000259" key="14">
    <source>
        <dbReference type="PROSITE" id="PS51072"/>
    </source>
</evidence>
<dbReference type="Pfam" id="PF00928">
    <property type="entry name" value="Adap_comp_sub"/>
    <property type="match status" value="1"/>
</dbReference>
<dbReference type="GO" id="GO:0015031">
    <property type="term" value="P:protein transport"/>
    <property type="evidence" value="ECO:0007669"/>
    <property type="project" value="UniProtKB-KW"/>
</dbReference>
<dbReference type="AlphaFoldDB" id="A0A0E0ECL2"/>
<evidence type="ECO:0000256" key="10">
    <source>
        <dbReference type="ARBA" id="ARBA00025536"/>
    </source>
</evidence>
<evidence type="ECO:0000256" key="8">
    <source>
        <dbReference type="ARBA" id="ARBA00023136"/>
    </source>
</evidence>
<evidence type="ECO:0000256" key="5">
    <source>
        <dbReference type="ARBA" id="ARBA00022892"/>
    </source>
</evidence>
<dbReference type="Proteomes" id="UP000008021">
    <property type="component" value="Chromosome 7"/>
</dbReference>
<evidence type="ECO:0000256" key="4">
    <source>
        <dbReference type="ARBA" id="ARBA00022490"/>
    </source>
</evidence>
<dbReference type="EnsemblPlants" id="OMERI07G14300.6">
    <property type="protein sequence ID" value="OMERI07G14300.6"/>
    <property type="gene ID" value="OMERI07G14300"/>
</dbReference>
<keyword evidence="7 11" id="KW-0333">Golgi apparatus</keyword>
<comment type="function">
    <text evidence="10 11">The coatomer is a cytosolic protein complex that binds to dilysine motifs and reversibly associates with Golgi non-clathrin-coated vesicles, which further mediate biosynthetic protein transport from the ER, via the Golgi up to the trans Golgi network. Coatomer complex is required for budding from Golgi membranes, and is essential for the retrograde Golgi-to-ER transport of dilysine-tagged proteins.</text>
</comment>
<dbReference type="InterPro" id="IPR028565">
    <property type="entry name" value="MHD"/>
</dbReference>
<dbReference type="InterPro" id="IPR036168">
    <property type="entry name" value="AP2_Mu_C_sf"/>
</dbReference>
<keyword evidence="3 11" id="KW-0813">Transport</keyword>
<dbReference type="GO" id="GO:0006890">
    <property type="term" value="P:retrograde vesicle-mediated transport, Golgi to endoplasmic reticulum"/>
    <property type="evidence" value="ECO:0007669"/>
    <property type="project" value="UniProtKB-UniRule"/>
</dbReference>
<dbReference type="PANTHER" id="PTHR10121:SF0">
    <property type="entry name" value="COATOMER SUBUNIT DELTA"/>
    <property type="match status" value="1"/>
</dbReference>
<organism evidence="15">
    <name type="scientific">Oryza meridionalis</name>
    <dbReference type="NCBI Taxonomy" id="40149"/>
    <lineage>
        <taxon>Eukaryota</taxon>
        <taxon>Viridiplantae</taxon>
        <taxon>Streptophyta</taxon>
        <taxon>Embryophyta</taxon>
        <taxon>Tracheophyta</taxon>
        <taxon>Spermatophyta</taxon>
        <taxon>Magnoliopsida</taxon>
        <taxon>Liliopsida</taxon>
        <taxon>Poales</taxon>
        <taxon>Poaceae</taxon>
        <taxon>BOP clade</taxon>
        <taxon>Oryzoideae</taxon>
        <taxon>Oryzeae</taxon>
        <taxon>Oryzinae</taxon>
        <taxon>Oryza</taxon>
    </lineage>
</organism>
<accession>A0A0E0ECL2</accession>
<keyword evidence="5 11" id="KW-0931">ER-Golgi transport</keyword>
<name>A0A0E0ECL2_9ORYZ</name>
<reference evidence="15" key="2">
    <citation type="submission" date="2018-05" db="EMBL/GenBank/DDBJ databases">
        <title>OmerRS3 (Oryza meridionalis Reference Sequence Version 3).</title>
        <authorList>
            <person name="Zhang J."/>
            <person name="Kudrna D."/>
            <person name="Lee S."/>
            <person name="Talag J."/>
            <person name="Welchert J."/>
            <person name="Wing R.A."/>
        </authorList>
    </citation>
    <scope>NUCLEOTIDE SEQUENCE [LARGE SCALE GENOMIC DNA]</scope>
    <source>
        <strain evidence="15">cv. OR44</strain>
    </source>
</reference>
<comment type="subunit">
    <text evidence="2 11">Oligomeric complex that consists of at least the alpha, beta, beta', gamma, delta, epsilon and zeta subunits.</text>
</comment>
<evidence type="ECO:0000256" key="1">
    <source>
        <dbReference type="ARBA" id="ARBA00010516"/>
    </source>
</evidence>
<dbReference type="CDD" id="cd09254">
    <property type="entry name" value="AP_delta-COPI_MHD"/>
    <property type="match status" value="1"/>
</dbReference>
<evidence type="ECO:0000256" key="2">
    <source>
        <dbReference type="ARBA" id="ARBA00011775"/>
    </source>
</evidence>
<dbReference type="InterPro" id="IPR011012">
    <property type="entry name" value="Longin-like_dom_sf"/>
</dbReference>
<keyword evidence="4 11" id="KW-0963">Cytoplasm</keyword>
<keyword evidence="9 11" id="KW-0968">Cytoplasmic vesicle</keyword>
<evidence type="ECO:0000256" key="11">
    <source>
        <dbReference type="RuleBase" id="RU364018"/>
    </source>
</evidence>
<dbReference type="SUPFAM" id="SSF49447">
    <property type="entry name" value="Second domain of Mu2 adaptin subunit (ap50) of ap2 adaptor"/>
    <property type="match status" value="1"/>
</dbReference>
<feature type="region of interest" description="Disordered" evidence="13">
    <location>
        <begin position="160"/>
        <end position="181"/>
    </location>
</feature>
<dbReference type="GO" id="GO:0030126">
    <property type="term" value="C:COPI vesicle coat"/>
    <property type="evidence" value="ECO:0007669"/>
    <property type="project" value="UniProtKB-UniRule"/>
</dbReference>
<dbReference type="Gramene" id="OMERI07G14300.6">
    <property type="protein sequence ID" value="OMERI07G14300.6"/>
    <property type="gene ID" value="OMERI07G14300"/>
</dbReference>
<evidence type="ECO:0000256" key="6">
    <source>
        <dbReference type="ARBA" id="ARBA00022927"/>
    </source>
</evidence>
<comment type="similarity">
    <text evidence="1 11">Belongs to the adaptor complexes medium subunit family. Delta-COP subfamily.</text>
</comment>
<keyword evidence="16" id="KW-1185">Reference proteome</keyword>
<proteinExistence type="inferred from homology"/>
<dbReference type="InterPro" id="IPR027059">
    <property type="entry name" value="Coatomer_dsu"/>
</dbReference>
<evidence type="ECO:0000256" key="3">
    <source>
        <dbReference type="ARBA" id="ARBA00022448"/>
    </source>
</evidence>
<dbReference type="SUPFAM" id="SSF64356">
    <property type="entry name" value="SNARE-like"/>
    <property type="match status" value="1"/>
</dbReference>
<dbReference type="HOGENOM" id="CLU_019988_0_0_1"/>
<dbReference type="PROSITE" id="PS51072">
    <property type="entry name" value="MHD"/>
    <property type="match status" value="1"/>
</dbReference>
<protein>
    <recommendedName>
        <fullName evidence="11">Coatomer subunit delta</fullName>
    </recommendedName>
</protein>
<dbReference type="FunFam" id="2.60.40.1170:FF:000015">
    <property type="entry name" value="Coatomer subunit delta"/>
    <property type="match status" value="1"/>
</dbReference>
<evidence type="ECO:0000256" key="9">
    <source>
        <dbReference type="ARBA" id="ARBA00023329"/>
    </source>
</evidence>
<evidence type="ECO:0000256" key="12">
    <source>
        <dbReference type="RuleBase" id="RU366052"/>
    </source>
</evidence>
<dbReference type="GO" id="GO:0006888">
    <property type="term" value="P:endoplasmic reticulum to Golgi vesicle-mediated transport"/>
    <property type="evidence" value="ECO:0007669"/>
    <property type="project" value="TreeGrafter"/>
</dbReference>
<keyword evidence="8 11" id="KW-0472">Membrane</keyword>
<dbReference type="Gene3D" id="2.60.40.1170">
    <property type="entry name" value="Mu homology domain, subdomain B"/>
    <property type="match status" value="2"/>
</dbReference>
<sequence length="461" mass="50616">MSRIRIEGLLAAFPKLVGTGKQHTYVKTENVPEYSPSLDEEGVCKTAFELIFAFDEAICLGNKENVTVQQVKQYCEMESHEEKAHKLMMQSKINETRDVMKKKASELDKMKMERGKLDKGGYSAISGPRVVEKAFGDMSITGSGFGSGSGLGGLSMDMDSFASKPKGGRPSAAATAPGLGMKLGKTQKTNQFLESLKAEGEVILEDVQPSSVQSRVSPLPPSDPVTVTIEEKLNVTVKRDGGVNNFDVQGTLALQVLNDTDGFIQLQIENQDVPGLSFKTHPNINKDLFNSQQVVGAKDPNRPFPSGQNETPLVKWRIQGMDESSLPLSVNCWPSVSGNETYVNIEYEAAEMFDLHNVAISIPLPALREAPSVRQIDGEWRYDSRNSVLEWSILLIDQSNRSGSMEFVVPPADPSTFFPISIGFSASSTFSDLKVTGIRPLKDGNPPKYSQRARLFSFFMK</sequence>
<evidence type="ECO:0000313" key="16">
    <source>
        <dbReference type="Proteomes" id="UP000008021"/>
    </source>
</evidence>
<dbReference type="PANTHER" id="PTHR10121">
    <property type="entry name" value="COATOMER SUBUNIT DELTA"/>
    <property type="match status" value="1"/>
</dbReference>